<feature type="compositionally biased region" description="Basic residues" evidence="1">
    <location>
        <begin position="53"/>
        <end position="62"/>
    </location>
</feature>
<accession>A0A0J6Y6Q5</accession>
<dbReference type="AlphaFoldDB" id="A0A0J6Y6Q5"/>
<sequence length="285" mass="32060">MVVLRRVSPIFVAGRNQPSKQASSSLQRELRRAEEQISTSLAGSMAEREDRREKRRKQRKAERIRREAGWLEAIQMGGSGMRQEMDARPQAQVLLYASPVKIRPQKKGSIRDLDTLLAAHCAPFFSRQRWAWCARPTRMRRDQGSAGGCGIDGAEDGMKDRFRSDEQPKRTQTSFEDASRDAGSPKRQASPTELIPGSKPFALPPWDSSDKKLRRLIIIIISIAATGAKRTTPEAVVNLKPKNGQDLFACATSKLLSGKEEDHLTQRWHASSCKELHVRVMWVMG</sequence>
<gene>
    <name evidence="2" type="ORF">CIRG_03132</name>
</gene>
<evidence type="ECO:0000313" key="2">
    <source>
        <dbReference type="EMBL" id="KMP03440.1"/>
    </source>
</evidence>
<reference evidence="3" key="1">
    <citation type="journal article" date="2010" name="Genome Res.">
        <title>Population genomic sequencing of Coccidioides fungi reveals recent hybridization and transposon control.</title>
        <authorList>
            <person name="Neafsey D.E."/>
            <person name="Barker B.M."/>
            <person name="Sharpton T.J."/>
            <person name="Stajich J.E."/>
            <person name="Park D.J."/>
            <person name="Whiston E."/>
            <person name="Hung C.-Y."/>
            <person name="McMahan C."/>
            <person name="White J."/>
            <person name="Sykes S."/>
            <person name="Heiman D."/>
            <person name="Young S."/>
            <person name="Zeng Q."/>
            <person name="Abouelleil A."/>
            <person name="Aftuck L."/>
            <person name="Bessette D."/>
            <person name="Brown A."/>
            <person name="FitzGerald M."/>
            <person name="Lui A."/>
            <person name="Macdonald J.P."/>
            <person name="Priest M."/>
            <person name="Orbach M.J."/>
            <person name="Galgiani J.N."/>
            <person name="Kirkland T.N."/>
            <person name="Cole G.T."/>
            <person name="Birren B.W."/>
            <person name="Henn M.R."/>
            <person name="Taylor J.W."/>
            <person name="Rounsley S.D."/>
        </authorList>
    </citation>
    <scope>NUCLEOTIDE SEQUENCE [LARGE SCALE GENOMIC DNA]</scope>
    <source>
        <strain evidence="3">RMSCC 2394</strain>
    </source>
</reference>
<dbReference type="EMBL" id="DS028094">
    <property type="protein sequence ID" value="KMP03440.1"/>
    <property type="molecule type" value="Genomic_DNA"/>
</dbReference>
<organism evidence="2 3">
    <name type="scientific">Coccidioides immitis RMSCC 2394</name>
    <dbReference type="NCBI Taxonomy" id="404692"/>
    <lineage>
        <taxon>Eukaryota</taxon>
        <taxon>Fungi</taxon>
        <taxon>Dikarya</taxon>
        <taxon>Ascomycota</taxon>
        <taxon>Pezizomycotina</taxon>
        <taxon>Eurotiomycetes</taxon>
        <taxon>Eurotiomycetidae</taxon>
        <taxon>Onygenales</taxon>
        <taxon>Onygenaceae</taxon>
        <taxon>Coccidioides</taxon>
    </lineage>
</organism>
<feature type="compositionally biased region" description="Basic and acidic residues" evidence="1">
    <location>
        <begin position="156"/>
        <end position="169"/>
    </location>
</feature>
<dbReference type="Proteomes" id="UP000054565">
    <property type="component" value="Unassembled WGS sequence"/>
</dbReference>
<feature type="region of interest" description="Disordered" evidence="1">
    <location>
        <begin position="15"/>
        <end position="62"/>
    </location>
</feature>
<feature type="region of interest" description="Disordered" evidence="1">
    <location>
        <begin position="139"/>
        <end position="203"/>
    </location>
</feature>
<name>A0A0J6Y6Q5_COCIT</name>
<protein>
    <submittedName>
        <fullName evidence="2">Uncharacterized protein</fullName>
    </submittedName>
</protein>
<evidence type="ECO:0000313" key="3">
    <source>
        <dbReference type="Proteomes" id="UP000054565"/>
    </source>
</evidence>
<evidence type="ECO:0000256" key="1">
    <source>
        <dbReference type="SAM" id="MobiDB-lite"/>
    </source>
</evidence>
<feature type="compositionally biased region" description="Polar residues" evidence="1">
    <location>
        <begin position="16"/>
        <end position="27"/>
    </location>
</feature>
<proteinExistence type="predicted"/>